<proteinExistence type="inferred from homology"/>
<comment type="similarity">
    <text evidence="10">Belongs to the adenylate cyclase family. DacA/CdaA subfamily.</text>
</comment>
<dbReference type="Proteomes" id="UP000430508">
    <property type="component" value="Chromosome"/>
</dbReference>
<keyword evidence="8 10" id="KW-1133">Transmembrane helix</keyword>
<accession>A0A857DMY6</accession>
<keyword evidence="2 10" id="KW-1003">Cell membrane</keyword>
<dbReference type="EMBL" id="CP046996">
    <property type="protein sequence ID" value="QHA01436.1"/>
    <property type="molecule type" value="Genomic_DNA"/>
</dbReference>
<dbReference type="PANTHER" id="PTHR34185">
    <property type="entry name" value="DIADENYLATE CYCLASE"/>
    <property type="match status" value="1"/>
</dbReference>
<dbReference type="RefSeq" id="WP_015043824.1">
    <property type="nucleotide sequence ID" value="NZ_CP046996.1"/>
</dbReference>
<comment type="catalytic activity">
    <reaction evidence="1 10">
        <text>2 ATP = 3',3'-c-di-AMP + 2 diphosphate</text>
        <dbReference type="Rhea" id="RHEA:35655"/>
        <dbReference type="ChEBI" id="CHEBI:30616"/>
        <dbReference type="ChEBI" id="CHEBI:33019"/>
        <dbReference type="ChEBI" id="CHEBI:71500"/>
        <dbReference type="EC" id="2.7.7.85"/>
    </reaction>
</comment>
<evidence type="ECO:0000256" key="2">
    <source>
        <dbReference type="ARBA" id="ARBA00022475"/>
    </source>
</evidence>
<evidence type="ECO:0000256" key="8">
    <source>
        <dbReference type="ARBA" id="ARBA00022989"/>
    </source>
</evidence>
<dbReference type="EC" id="2.7.7.85" evidence="10"/>
<sequence>MAYLQTFAQMVQWKDFVDIVVVAIIIYQLLMLIKGTRAVQLIKGLFVFMVISLIARQLGLTTLNWMVEKVWTMLVVALPVVFQPELRRTLEQIGRGKFITMHPATTGPEEYKKLIEEIVRCSQVLSQSRIGALIVLEKTTGIQEYVETGVKIDGVVSSEFLVNLFIPKSPLHDGAVIIRGDRVAAAGCFLPLTQDNGLQKDLGTRHRAALGLSEVSDALVIIVSEETGVVSTAKNSRLTRFLDEKSLRDLLKNEILVEKASGHNLFRRGDNNANT</sequence>
<feature type="transmembrane region" description="Helical" evidence="10">
    <location>
        <begin position="45"/>
        <end position="67"/>
    </location>
</feature>
<gene>
    <name evidence="10" type="primary">dacA</name>
    <name evidence="12" type="ORF">GQ588_12700</name>
</gene>
<evidence type="ECO:0000313" key="12">
    <source>
        <dbReference type="EMBL" id="QHA01436.1"/>
    </source>
</evidence>
<dbReference type="Pfam" id="PF19293">
    <property type="entry name" value="CdaA_N"/>
    <property type="match status" value="1"/>
</dbReference>
<keyword evidence="4 10" id="KW-0812">Transmembrane</keyword>
<evidence type="ECO:0000256" key="10">
    <source>
        <dbReference type="HAMAP-Rule" id="MF_01499"/>
    </source>
</evidence>
<organism evidence="12 13">
    <name type="scientific">Dehalobacter restrictus</name>
    <dbReference type="NCBI Taxonomy" id="55583"/>
    <lineage>
        <taxon>Bacteria</taxon>
        <taxon>Bacillati</taxon>
        <taxon>Bacillota</taxon>
        <taxon>Clostridia</taxon>
        <taxon>Eubacteriales</taxon>
        <taxon>Desulfitobacteriaceae</taxon>
        <taxon>Dehalobacter</taxon>
    </lineage>
</organism>
<keyword evidence="7 10" id="KW-0067">ATP-binding</keyword>
<dbReference type="NCBIfam" id="TIGR00159">
    <property type="entry name" value="diadenylate cyclase CdaA"/>
    <property type="match status" value="1"/>
</dbReference>
<comment type="subunit">
    <text evidence="10">Probably a homodimer.</text>
</comment>
<evidence type="ECO:0000259" key="11">
    <source>
        <dbReference type="PROSITE" id="PS51794"/>
    </source>
</evidence>
<dbReference type="InterPro" id="IPR003390">
    <property type="entry name" value="DNA_integrity_scan_DisA_N"/>
</dbReference>
<dbReference type="InterPro" id="IPR045585">
    <property type="entry name" value="CdaA_N"/>
</dbReference>
<dbReference type="InterPro" id="IPR036888">
    <property type="entry name" value="DNA_integrity_DisA_N_sf"/>
</dbReference>
<dbReference type="PROSITE" id="PS51794">
    <property type="entry name" value="DAC"/>
    <property type="match status" value="1"/>
</dbReference>
<keyword evidence="5 10" id="KW-0548">Nucleotidyltransferase</keyword>
<dbReference type="PIRSF" id="PIRSF004793">
    <property type="entry name" value="UCP004793"/>
    <property type="match status" value="1"/>
</dbReference>
<evidence type="ECO:0000256" key="1">
    <source>
        <dbReference type="ARBA" id="ARBA00000877"/>
    </source>
</evidence>
<protein>
    <recommendedName>
        <fullName evidence="10">Diadenylate cyclase</fullName>
        <shortName evidence="10">DAC</shortName>
        <ecNumber evidence="10">2.7.7.85</ecNumber>
    </recommendedName>
    <alternativeName>
        <fullName evidence="10">Cyclic-di-AMP synthase</fullName>
        <shortName evidence="10">c-di-AMP synthase</shortName>
    </alternativeName>
</protein>
<dbReference type="SUPFAM" id="SSF143597">
    <property type="entry name" value="YojJ-like"/>
    <property type="match status" value="1"/>
</dbReference>
<evidence type="ECO:0000256" key="4">
    <source>
        <dbReference type="ARBA" id="ARBA00022692"/>
    </source>
</evidence>
<evidence type="ECO:0000256" key="3">
    <source>
        <dbReference type="ARBA" id="ARBA00022679"/>
    </source>
</evidence>
<feature type="domain" description="DAC" evidence="11">
    <location>
        <begin position="83"/>
        <end position="244"/>
    </location>
</feature>
<keyword evidence="9 10" id="KW-0472">Membrane</keyword>
<comment type="caution">
    <text evidence="10">Lacks conserved residue(s) required for the propagation of feature annotation.</text>
</comment>
<dbReference type="FunFam" id="3.40.1700.10:FF:000002">
    <property type="entry name" value="Diadenylate cyclase"/>
    <property type="match status" value="1"/>
</dbReference>
<keyword evidence="6 10" id="KW-0547">Nucleotide-binding</keyword>
<evidence type="ECO:0000256" key="9">
    <source>
        <dbReference type="ARBA" id="ARBA00023136"/>
    </source>
</evidence>
<dbReference type="InterPro" id="IPR050338">
    <property type="entry name" value="DisA"/>
</dbReference>
<dbReference type="HAMAP" id="MF_01499">
    <property type="entry name" value="DacA"/>
    <property type="match status" value="1"/>
</dbReference>
<dbReference type="InterPro" id="IPR014046">
    <property type="entry name" value="C-di-AMP_synthase"/>
</dbReference>
<evidence type="ECO:0000313" key="13">
    <source>
        <dbReference type="Proteomes" id="UP000430508"/>
    </source>
</evidence>
<name>A0A857DMY6_9FIRM</name>
<comment type="function">
    <text evidence="10">Catalyzes the condensation of 2 ATP molecules into cyclic di-AMP (c-di-AMP), a second messenger used to regulate differing processes in different bacteria.</text>
</comment>
<dbReference type="InterPro" id="IPR034701">
    <property type="entry name" value="CdaA"/>
</dbReference>
<keyword evidence="3 10" id="KW-0808">Transferase</keyword>
<evidence type="ECO:0000256" key="5">
    <source>
        <dbReference type="ARBA" id="ARBA00022695"/>
    </source>
</evidence>
<dbReference type="GO" id="GO:0004016">
    <property type="term" value="F:adenylate cyclase activity"/>
    <property type="evidence" value="ECO:0007669"/>
    <property type="project" value="UniProtKB-UniRule"/>
</dbReference>
<dbReference type="PANTHER" id="PTHR34185:SF1">
    <property type="entry name" value="DIADENYLATE CYCLASE"/>
    <property type="match status" value="1"/>
</dbReference>
<reference evidence="12 13" key="1">
    <citation type="submission" date="2019-12" db="EMBL/GenBank/DDBJ databases">
        <title>Sequence classification of anaerobic respiratory reductive dehalogenases: First we see many, then we see few.</title>
        <authorList>
            <person name="Molenda O."/>
            <person name="Puentes Jacome L.A."/>
            <person name="Cao X."/>
            <person name="Nesbo C.L."/>
            <person name="Tang S."/>
            <person name="Morson N."/>
            <person name="Patron J."/>
            <person name="Lomheim L."/>
            <person name="Wishart D.S."/>
            <person name="Edwards E.A."/>
        </authorList>
    </citation>
    <scope>NUCLEOTIDE SEQUENCE [LARGE SCALE GENOMIC DNA]</scope>
    <source>
        <strain evidence="12 13">12DCA</strain>
    </source>
</reference>
<evidence type="ECO:0000256" key="7">
    <source>
        <dbReference type="ARBA" id="ARBA00022840"/>
    </source>
</evidence>
<evidence type="ECO:0000256" key="6">
    <source>
        <dbReference type="ARBA" id="ARBA00022741"/>
    </source>
</evidence>
<dbReference type="GO" id="GO:0006171">
    <property type="term" value="P:cAMP biosynthetic process"/>
    <property type="evidence" value="ECO:0007669"/>
    <property type="project" value="InterPro"/>
</dbReference>
<dbReference type="Gene3D" id="3.40.1700.10">
    <property type="entry name" value="DNA integrity scanning protein, DisA, N-terminal domain"/>
    <property type="match status" value="1"/>
</dbReference>
<dbReference type="Pfam" id="PF02457">
    <property type="entry name" value="DAC"/>
    <property type="match status" value="1"/>
</dbReference>
<dbReference type="AlphaFoldDB" id="A0A857DMY6"/>
<dbReference type="GO" id="GO:0005524">
    <property type="term" value="F:ATP binding"/>
    <property type="evidence" value="ECO:0007669"/>
    <property type="project" value="UniProtKB-UniRule"/>
</dbReference>
<dbReference type="GO" id="GO:0106408">
    <property type="term" value="F:diadenylate cyclase activity"/>
    <property type="evidence" value="ECO:0007669"/>
    <property type="project" value="UniProtKB-EC"/>
</dbReference>
<feature type="transmembrane region" description="Helical" evidence="10">
    <location>
        <begin position="16"/>
        <end position="33"/>
    </location>
</feature>